<protein>
    <submittedName>
        <fullName evidence="1">Uncharacterized protein</fullName>
    </submittedName>
</protein>
<evidence type="ECO:0000313" key="1">
    <source>
        <dbReference type="EMBL" id="EDO02950.1"/>
    </source>
</evidence>
<name>A7EJD4_SCLS1</name>
<organism evidence="1 2">
    <name type="scientific">Sclerotinia sclerotiorum (strain ATCC 18683 / 1980 / Ss-1)</name>
    <name type="common">White mold</name>
    <name type="synonym">Whetzelinia sclerotiorum</name>
    <dbReference type="NCBI Taxonomy" id="665079"/>
    <lineage>
        <taxon>Eukaryota</taxon>
        <taxon>Fungi</taxon>
        <taxon>Dikarya</taxon>
        <taxon>Ascomycota</taxon>
        <taxon>Pezizomycotina</taxon>
        <taxon>Leotiomycetes</taxon>
        <taxon>Helotiales</taxon>
        <taxon>Sclerotiniaceae</taxon>
        <taxon>Sclerotinia</taxon>
    </lineage>
</organism>
<dbReference type="InParanoid" id="A7EJD4"/>
<dbReference type="AlphaFoldDB" id="A7EJD4"/>
<dbReference type="HOGENOM" id="CLU_1982904_0_0_1"/>
<dbReference type="KEGG" id="ssl:SS1G_05427"/>
<accession>A7EJD4</accession>
<dbReference type="Proteomes" id="UP000001312">
    <property type="component" value="Unassembled WGS sequence"/>
</dbReference>
<dbReference type="EMBL" id="CH476626">
    <property type="protein sequence ID" value="EDO02950.1"/>
    <property type="molecule type" value="Genomic_DNA"/>
</dbReference>
<keyword evidence="2" id="KW-1185">Reference proteome</keyword>
<sequence>MIKRVSMGHREIQFLGYRLVDGTGDDSTRKFSNSLMLPYFSFPVSSVFYLLPNWSSKYYTIGAQNWTGKTEMKALLASAILSNASNHFEFENRQFQTQAVLIFKAVRQELYGGHADGDSTRKSTKA</sequence>
<reference evidence="2" key="1">
    <citation type="journal article" date="2011" name="PLoS Genet.">
        <title>Genomic analysis of the necrotrophic fungal pathogens Sclerotinia sclerotiorum and Botrytis cinerea.</title>
        <authorList>
            <person name="Amselem J."/>
            <person name="Cuomo C.A."/>
            <person name="van Kan J.A."/>
            <person name="Viaud M."/>
            <person name="Benito E.P."/>
            <person name="Couloux A."/>
            <person name="Coutinho P.M."/>
            <person name="de Vries R.P."/>
            <person name="Dyer P.S."/>
            <person name="Fillinger S."/>
            <person name="Fournier E."/>
            <person name="Gout L."/>
            <person name="Hahn M."/>
            <person name="Kohn L."/>
            <person name="Lapalu N."/>
            <person name="Plummer K.M."/>
            <person name="Pradier J.M."/>
            <person name="Quevillon E."/>
            <person name="Sharon A."/>
            <person name="Simon A."/>
            <person name="ten Have A."/>
            <person name="Tudzynski B."/>
            <person name="Tudzynski P."/>
            <person name="Wincker P."/>
            <person name="Andrew M."/>
            <person name="Anthouard V."/>
            <person name="Beever R.E."/>
            <person name="Beffa R."/>
            <person name="Benoit I."/>
            <person name="Bouzid O."/>
            <person name="Brault B."/>
            <person name="Chen Z."/>
            <person name="Choquer M."/>
            <person name="Collemare J."/>
            <person name="Cotton P."/>
            <person name="Danchin E.G."/>
            <person name="Da Silva C."/>
            <person name="Gautier A."/>
            <person name="Giraud C."/>
            <person name="Giraud T."/>
            <person name="Gonzalez C."/>
            <person name="Grossetete S."/>
            <person name="Guldener U."/>
            <person name="Henrissat B."/>
            <person name="Howlett B.J."/>
            <person name="Kodira C."/>
            <person name="Kretschmer M."/>
            <person name="Lappartient A."/>
            <person name="Leroch M."/>
            <person name="Levis C."/>
            <person name="Mauceli E."/>
            <person name="Neuveglise C."/>
            <person name="Oeser B."/>
            <person name="Pearson M."/>
            <person name="Poulain J."/>
            <person name="Poussereau N."/>
            <person name="Quesneville H."/>
            <person name="Rascle C."/>
            <person name="Schumacher J."/>
            <person name="Segurens B."/>
            <person name="Sexton A."/>
            <person name="Silva E."/>
            <person name="Sirven C."/>
            <person name="Soanes D.M."/>
            <person name="Talbot N.J."/>
            <person name="Templeton M."/>
            <person name="Yandava C."/>
            <person name="Yarden O."/>
            <person name="Zeng Q."/>
            <person name="Rollins J.A."/>
            <person name="Lebrun M.H."/>
            <person name="Dickman M."/>
        </authorList>
    </citation>
    <scope>NUCLEOTIDE SEQUENCE [LARGE SCALE GENOMIC DNA]</scope>
    <source>
        <strain evidence="2">ATCC 18683 / 1980 / Ss-1</strain>
    </source>
</reference>
<dbReference type="GeneID" id="5489951"/>
<proteinExistence type="predicted"/>
<evidence type="ECO:0000313" key="2">
    <source>
        <dbReference type="Proteomes" id="UP000001312"/>
    </source>
</evidence>
<gene>
    <name evidence="1" type="ORF">SS1G_05427</name>
</gene>
<dbReference type="RefSeq" id="XP_001593999.1">
    <property type="nucleotide sequence ID" value="XM_001593949.1"/>
</dbReference>